<dbReference type="Pfam" id="PF00480">
    <property type="entry name" value="ROK"/>
    <property type="match status" value="1"/>
</dbReference>
<accession>A0A956RR17</accession>
<dbReference type="Proteomes" id="UP000697710">
    <property type="component" value="Unassembled WGS sequence"/>
</dbReference>
<dbReference type="SUPFAM" id="SSF53067">
    <property type="entry name" value="Actin-like ATPase domain"/>
    <property type="match status" value="1"/>
</dbReference>
<evidence type="ECO:0000313" key="2">
    <source>
        <dbReference type="Proteomes" id="UP000697710"/>
    </source>
</evidence>
<gene>
    <name evidence="1" type="ORF">KC729_10705</name>
</gene>
<name>A0A956RR17_UNCEI</name>
<dbReference type="InterPro" id="IPR049874">
    <property type="entry name" value="ROK_cs"/>
</dbReference>
<dbReference type="InterPro" id="IPR000600">
    <property type="entry name" value="ROK"/>
</dbReference>
<dbReference type="PROSITE" id="PS01125">
    <property type="entry name" value="ROK"/>
    <property type="match status" value="1"/>
</dbReference>
<evidence type="ECO:0000313" key="1">
    <source>
        <dbReference type="EMBL" id="MCA9728144.1"/>
    </source>
</evidence>
<protein>
    <submittedName>
        <fullName evidence="1">ROK family protein</fullName>
    </submittedName>
</protein>
<dbReference type="Gene3D" id="3.30.420.40">
    <property type="match status" value="2"/>
</dbReference>
<reference evidence="1" key="2">
    <citation type="journal article" date="2021" name="Microbiome">
        <title>Successional dynamics and alternative stable states in a saline activated sludge microbial community over 9 years.</title>
        <authorList>
            <person name="Wang Y."/>
            <person name="Ye J."/>
            <person name="Ju F."/>
            <person name="Liu L."/>
            <person name="Boyd J.A."/>
            <person name="Deng Y."/>
            <person name="Parks D.H."/>
            <person name="Jiang X."/>
            <person name="Yin X."/>
            <person name="Woodcroft B.J."/>
            <person name="Tyson G.W."/>
            <person name="Hugenholtz P."/>
            <person name="Polz M.F."/>
            <person name="Zhang T."/>
        </authorList>
    </citation>
    <scope>NUCLEOTIDE SEQUENCE</scope>
    <source>
        <strain evidence="1">HKST-UBA01</strain>
    </source>
</reference>
<proteinExistence type="predicted"/>
<dbReference type="PANTHER" id="PTHR18964:SF173">
    <property type="entry name" value="GLUCOKINASE"/>
    <property type="match status" value="1"/>
</dbReference>
<dbReference type="AlphaFoldDB" id="A0A956RR17"/>
<organism evidence="1 2">
    <name type="scientific">Eiseniibacteriota bacterium</name>
    <dbReference type="NCBI Taxonomy" id="2212470"/>
    <lineage>
        <taxon>Bacteria</taxon>
        <taxon>Candidatus Eiseniibacteriota</taxon>
    </lineage>
</organism>
<reference evidence="1" key="1">
    <citation type="submission" date="2020-04" db="EMBL/GenBank/DDBJ databases">
        <authorList>
            <person name="Zhang T."/>
        </authorList>
    </citation>
    <scope>NUCLEOTIDE SEQUENCE</scope>
    <source>
        <strain evidence="1">HKST-UBA01</strain>
    </source>
</reference>
<dbReference type="InterPro" id="IPR043129">
    <property type="entry name" value="ATPase_NBD"/>
</dbReference>
<dbReference type="PANTHER" id="PTHR18964">
    <property type="entry name" value="ROK (REPRESSOR, ORF, KINASE) FAMILY"/>
    <property type="match status" value="1"/>
</dbReference>
<dbReference type="EMBL" id="JAGQHR010000309">
    <property type="protein sequence ID" value="MCA9728144.1"/>
    <property type="molecule type" value="Genomic_DNA"/>
</dbReference>
<sequence length="298" mass="30613">MNTIGFDIGGTYVKSGHLSGDGATILDQDRWPTPQTPRALIDEVLTRAGGWDPAAAIGIACAGTIDTGRGVVVRSPNLPGWSDVPLADRFRERTGRSVVVLNDANAFLVAEATLGAARGARHAVGLTIGTGVGGGILCDGELWSGAHGFAGEFGHSVVQMDGPECACGARGCLEALVGTYAIMTRYRAHAASATARDPEELAGRARAGDDLARRLFEETGRFLGLGLRSAAHLLDPELFVIGGGLIGAADLFLPEAVRVLAESALLPATAVPEVRRAALGNAAGWIGAALVARRGSSA</sequence>
<comment type="caution">
    <text evidence="1">The sequence shown here is derived from an EMBL/GenBank/DDBJ whole genome shotgun (WGS) entry which is preliminary data.</text>
</comment>